<comment type="caution">
    <text evidence="1">The sequence shown here is derived from an EMBL/GenBank/DDBJ whole genome shotgun (WGS) entry which is preliminary data.</text>
</comment>
<name>A0A0F9QMI4_9ZZZZ</name>
<proteinExistence type="predicted"/>
<evidence type="ECO:0000313" key="1">
    <source>
        <dbReference type="EMBL" id="KKN38227.1"/>
    </source>
</evidence>
<gene>
    <name evidence="1" type="ORF">LCGC14_0755350</name>
</gene>
<reference evidence="1" key="1">
    <citation type="journal article" date="2015" name="Nature">
        <title>Complex archaea that bridge the gap between prokaryotes and eukaryotes.</title>
        <authorList>
            <person name="Spang A."/>
            <person name="Saw J.H."/>
            <person name="Jorgensen S.L."/>
            <person name="Zaremba-Niedzwiedzka K."/>
            <person name="Martijn J."/>
            <person name="Lind A.E."/>
            <person name="van Eijk R."/>
            <person name="Schleper C."/>
            <person name="Guy L."/>
            <person name="Ettema T.J."/>
        </authorList>
    </citation>
    <scope>NUCLEOTIDE SEQUENCE</scope>
</reference>
<protein>
    <submittedName>
        <fullName evidence="1">Uncharacterized protein</fullName>
    </submittedName>
</protein>
<dbReference type="AlphaFoldDB" id="A0A0F9QMI4"/>
<sequence length="224" mass="26349">MTEKLIKRYEEELKNSIRWKNEGAYVTDEEITNLKILIKKLKSKKSITVDEKDIRIFFEWLIKHKRSEHVVIPSQQIMLIAKKYGWLFNGYVYRGLKLYTVYDKDKRIMKKKKGDKIRYKSKKFESWTTNKMVATSFTIGNQPQGLKRKVIIEQAKRYGQRGIVIKVRIKNGLDIPKAINKVEKEAEYQENLDYYLGKMPMFGSEGEILGQSIGLAEIVDKINC</sequence>
<accession>A0A0F9QMI4</accession>
<dbReference type="EMBL" id="LAZR01001843">
    <property type="protein sequence ID" value="KKN38227.1"/>
    <property type="molecule type" value="Genomic_DNA"/>
</dbReference>
<organism evidence="1">
    <name type="scientific">marine sediment metagenome</name>
    <dbReference type="NCBI Taxonomy" id="412755"/>
    <lineage>
        <taxon>unclassified sequences</taxon>
        <taxon>metagenomes</taxon>
        <taxon>ecological metagenomes</taxon>
    </lineage>
</organism>